<accession>A0A7S3LLZ2</accession>
<protein>
    <submittedName>
        <fullName evidence="1">Uncharacterized protein</fullName>
    </submittedName>
</protein>
<dbReference type="GO" id="GO:0003723">
    <property type="term" value="F:RNA binding"/>
    <property type="evidence" value="ECO:0007669"/>
    <property type="project" value="InterPro"/>
</dbReference>
<dbReference type="SUPFAM" id="SSF55666">
    <property type="entry name" value="Ribonuclease PH domain 2-like"/>
    <property type="match status" value="1"/>
</dbReference>
<dbReference type="Gene3D" id="3.30.230.70">
    <property type="entry name" value="GHMP Kinase, N-terminal domain"/>
    <property type="match status" value="1"/>
</dbReference>
<reference evidence="1" key="1">
    <citation type="submission" date="2021-01" db="EMBL/GenBank/DDBJ databases">
        <authorList>
            <person name="Corre E."/>
            <person name="Pelletier E."/>
            <person name="Niang G."/>
            <person name="Scheremetjew M."/>
            <person name="Finn R."/>
            <person name="Kale V."/>
            <person name="Holt S."/>
            <person name="Cochrane G."/>
            <person name="Meng A."/>
            <person name="Brown T."/>
            <person name="Cohen L."/>
        </authorList>
    </citation>
    <scope>NUCLEOTIDE SEQUENCE</scope>
    <source>
        <strain evidence="1">GSBS06</strain>
    </source>
</reference>
<dbReference type="GO" id="GO:0005829">
    <property type="term" value="C:cytosol"/>
    <property type="evidence" value="ECO:0007669"/>
    <property type="project" value="TreeGrafter"/>
</dbReference>
<dbReference type="InterPro" id="IPR012162">
    <property type="entry name" value="PNPase"/>
</dbReference>
<dbReference type="SUPFAM" id="SSF54211">
    <property type="entry name" value="Ribosomal protein S5 domain 2-like"/>
    <property type="match status" value="1"/>
</dbReference>
<sequence>MRPVLPEFNNYDGIYPFFLRLLSEVTASDGSSSMASVCGSTLALLDAGVPIKRPVSGISIGLYADDSDDQQFTTVTDLLGMEDHFGKMDFKIASSNQGITAMQLDIKRRYITKAMVECAIFQAFKTNSTILEGICNVIDQPNANSSRAPYIRILSIQPHQKSQIIGKRRDNLNSIEQATRSKLHIDGEKLSIVSPNKALADEAALLIKNSIN</sequence>
<organism evidence="1">
    <name type="scientific">Aplanochytrium stocchinoi</name>
    <dbReference type="NCBI Taxonomy" id="215587"/>
    <lineage>
        <taxon>Eukaryota</taxon>
        <taxon>Sar</taxon>
        <taxon>Stramenopiles</taxon>
        <taxon>Bigyra</taxon>
        <taxon>Labyrinthulomycetes</taxon>
        <taxon>Thraustochytrida</taxon>
        <taxon>Thraustochytriidae</taxon>
        <taxon>Aplanochytrium</taxon>
    </lineage>
</organism>
<dbReference type="PANTHER" id="PTHR11252:SF0">
    <property type="entry name" value="POLYRIBONUCLEOTIDE NUCLEOTIDYLTRANSFERASE 1, MITOCHONDRIAL"/>
    <property type="match status" value="1"/>
</dbReference>
<name>A0A7S3LLZ2_9STRA</name>
<dbReference type="InterPro" id="IPR027408">
    <property type="entry name" value="PNPase/RNase_PH_dom_sf"/>
</dbReference>
<dbReference type="EMBL" id="HBIN01004645">
    <property type="protein sequence ID" value="CAE0432969.1"/>
    <property type="molecule type" value="Transcribed_RNA"/>
</dbReference>
<dbReference type="GO" id="GO:0005739">
    <property type="term" value="C:mitochondrion"/>
    <property type="evidence" value="ECO:0007669"/>
    <property type="project" value="TreeGrafter"/>
</dbReference>
<dbReference type="GO" id="GO:0000965">
    <property type="term" value="P:mitochondrial RNA 3'-end processing"/>
    <property type="evidence" value="ECO:0007669"/>
    <property type="project" value="TreeGrafter"/>
</dbReference>
<gene>
    <name evidence="1" type="ORF">ASTO00021_LOCUS3287</name>
</gene>
<dbReference type="GO" id="GO:0000175">
    <property type="term" value="F:3'-5'-RNA exonuclease activity"/>
    <property type="evidence" value="ECO:0007669"/>
    <property type="project" value="TreeGrafter"/>
</dbReference>
<dbReference type="InterPro" id="IPR036345">
    <property type="entry name" value="ExoRNase_PH_dom2_sf"/>
</dbReference>
<dbReference type="AlphaFoldDB" id="A0A7S3LLZ2"/>
<proteinExistence type="predicted"/>
<dbReference type="PANTHER" id="PTHR11252">
    <property type="entry name" value="POLYRIBONUCLEOTIDE NUCLEOTIDYLTRANSFERASE"/>
    <property type="match status" value="1"/>
</dbReference>
<dbReference type="GO" id="GO:0000958">
    <property type="term" value="P:mitochondrial mRNA catabolic process"/>
    <property type="evidence" value="ECO:0007669"/>
    <property type="project" value="TreeGrafter"/>
</dbReference>
<dbReference type="GO" id="GO:0004654">
    <property type="term" value="F:polyribonucleotide nucleotidyltransferase activity"/>
    <property type="evidence" value="ECO:0007669"/>
    <property type="project" value="InterPro"/>
</dbReference>
<dbReference type="InterPro" id="IPR020568">
    <property type="entry name" value="Ribosomal_Su5_D2-typ_SF"/>
</dbReference>
<evidence type="ECO:0000313" key="1">
    <source>
        <dbReference type="EMBL" id="CAE0432969.1"/>
    </source>
</evidence>